<dbReference type="Gene3D" id="1.10.10.60">
    <property type="entry name" value="Homeodomain-like"/>
    <property type="match status" value="1"/>
</dbReference>
<protein>
    <submittedName>
        <fullName evidence="1">Myb-like DNA-binding domain-containing protein</fullName>
    </submittedName>
    <submittedName>
        <fullName evidence="2">Myb-like_DNA-binding domain-containing protein</fullName>
    </submittedName>
</protein>
<dbReference type="EMBL" id="CATOUU010000646">
    <property type="protein sequence ID" value="CAI9937440.1"/>
    <property type="molecule type" value="Genomic_DNA"/>
</dbReference>
<keyword evidence="3" id="KW-1185">Reference proteome</keyword>
<organism evidence="1">
    <name type="scientific">Hexamita inflata</name>
    <dbReference type="NCBI Taxonomy" id="28002"/>
    <lineage>
        <taxon>Eukaryota</taxon>
        <taxon>Metamonada</taxon>
        <taxon>Diplomonadida</taxon>
        <taxon>Hexamitidae</taxon>
        <taxon>Hexamitinae</taxon>
        <taxon>Hexamita</taxon>
    </lineage>
</organism>
<keyword evidence="1" id="KW-0238">DNA-binding</keyword>
<dbReference type="Proteomes" id="UP001642409">
    <property type="component" value="Unassembled WGS sequence"/>
</dbReference>
<dbReference type="EMBL" id="CAXDID020000118">
    <property type="protein sequence ID" value="CAL6030869.1"/>
    <property type="molecule type" value="Genomic_DNA"/>
</dbReference>
<dbReference type="InterPro" id="IPR009057">
    <property type="entry name" value="Homeodomain-like_sf"/>
</dbReference>
<sequence>MDIQSFDSHTAGYKVVIFCQNQNNFIIRIRFNKYRSPIIAMALYQKNLQILQITRLNPKYTNVIFEFCNLCIFPVMQLIKQIYILHINMSYHKWTLPEEQVFREALVKFGQRWDVIQNSLLPNISIKSMKNKYYQKMHQNLQGGHEDSSVQSRVSDEQLYALIQNILLQNQ</sequence>
<comment type="caution">
    <text evidence="1">The sequence shown here is derived from an EMBL/GenBank/DDBJ whole genome shotgun (WGS) entry which is preliminary data.</text>
</comment>
<accession>A0AA86PE15</accession>
<name>A0AA86PE15_9EUKA</name>
<gene>
    <name evidence="1" type="ORF">HINF_LOCUS25085</name>
    <name evidence="2" type="ORF">HINF_LOCUS33732</name>
</gene>
<evidence type="ECO:0000313" key="3">
    <source>
        <dbReference type="Proteomes" id="UP001642409"/>
    </source>
</evidence>
<reference evidence="1" key="1">
    <citation type="submission" date="2023-06" db="EMBL/GenBank/DDBJ databases">
        <authorList>
            <person name="Kurt Z."/>
        </authorList>
    </citation>
    <scope>NUCLEOTIDE SEQUENCE</scope>
</reference>
<reference evidence="2 3" key="2">
    <citation type="submission" date="2024-07" db="EMBL/GenBank/DDBJ databases">
        <authorList>
            <person name="Akdeniz Z."/>
        </authorList>
    </citation>
    <scope>NUCLEOTIDE SEQUENCE [LARGE SCALE GENOMIC DNA]</scope>
</reference>
<dbReference type="InterPro" id="IPR001005">
    <property type="entry name" value="SANT/Myb"/>
</dbReference>
<dbReference type="SUPFAM" id="SSF46689">
    <property type="entry name" value="Homeodomain-like"/>
    <property type="match status" value="1"/>
</dbReference>
<dbReference type="CDD" id="cd00167">
    <property type="entry name" value="SANT"/>
    <property type="match status" value="1"/>
</dbReference>
<proteinExistence type="predicted"/>
<dbReference type="GO" id="GO:0003677">
    <property type="term" value="F:DNA binding"/>
    <property type="evidence" value="ECO:0007669"/>
    <property type="project" value="UniProtKB-KW"/>
</dbReference>
<evidence type="ECO:0000313" key="1">
    <source>
        <dbReference type="EMBL" id="CAI9937440.1"/>
    </source>
</evidence>
<dbReference type="AlphaFoldDB" id="A0AA86PE15"/>
<evidence type="ECO:0000313" key="2">
    <source>
        <dbReference type="EMBL" id="CAL6030869.1"/>
    </source>
</evidence>